<dbReference type="InterPro" id="IPR011059">
    <property type="entry name" value="Metal-dep_hydrolase_composite"/>
</dbReference>
<name>A0A4R4WFU8_9ACTN</name>
<reference evidence="4 5" key="1">
    <citation type="submission" date="2019-02" db="EMBL/GenBank/DDBJ databases">
        <title>Draft genome sequences of novel Actinobacteria.</title>
        <authorList>
            <person name="Sahin N."/>
            <person name="Ay H."/>
            <person name="Saygin H."/>
        </authorList>
    </citation>
    <scope>NUCLEOTIDE SEQUENCE [LARGE SCALE GENOMIC DNA]</scope>
    <source>
        <strain evidence="4 5">16K104</strain>
    </source>
</reference>
<keyword evidence="5" id="KW-1185">Reference proteome</keyword>
<comment type="caution">
    <text evidence="4">The sequence shown here is derived from an EMBL/GenBank/DDBJ whole genome shotgun (WGS) entry which is preliminary data.</text>
</comment>
<dbReference type="InterPro" id="IPR032466">
    <property type="entry name" value="Metal_Hydrolase"/>
</dbReference>
<dbReference type="InterPro" id="IPR006680">
    <property type="entry name" value="Amidohydro-rel"/>
</dbReference>
<proteinExistence type="predicted"/>
<dbReference type="RefSeq" id="WP_132325234.1">
    <property type="nucleotide sequence ID" value="NZ_SMKR01000146.1"/>
</dbReference>
<dbReference type="Gene3D" id="3.20.20.140">
    <property type="entry name" value="Metal-dependent hydrolases"/>
    <property type="match status" value="2"/>
</dbReference>
<dbReference type="AlphaFoldDB" id="A0A4R4WFU8"/>
<gene>
    <name evidence="4" type="ORF">E1218_27335</name>
</gene>
<feature type="domain" description="Amidohydrolase-related" evidence="3">
    <location>
        <begin position="169"/>
        <end position="365"/>
    </location>
</feature>
<keyword evidence="1" id="KW-0378">Hydrolase</keyword>
<protein>
    <recommendedName>
        <fullName evidence="3">Amidohydrolase-related domain-containing protein</fullName>
    </recommendedName>
</protein>
<organism evidence="4 5">
    <name type="scientific">Kribbella turkmenica</name>
    <dbReference type="NCBI Taxonomy" id="2530375"/>
    <lineage>
        <taxon>Bacteria</taxon>
        <taxon>Bacillati</taxon>
        <taxon>Actinomycetota</taxon>
        <taxon>Actinomycetes</taxon>
        <taxon>Propionibacteriales</taxon>
        <taxon>Kribbellaceae</taxon>
        <taxon>Kribbella</taxon>
    </lineage>
</organism>
<dbReference type="Proteomes" id="UP000295172">
    <property type="component" value="Unassembled WGS sequence"/>
</dbReference>
<feature type="compositionally biased region" description="Pro residues" evidence="2">
    <location>
        <begin position="502"/>
        <end position="513"/>
    </location>
</feature>
<accession>A0A4R4WFU8</accession>
<evidence type="ECO:0000313" key="4">
    <source>
        <dbReference type="EMBL" id="TDD17792.1"/>
    </source>
</evidence>
<evidence type="ECO:0000259" key="3">
    <source>
        <dbReference type="Pfam" id="PF01979"/>
    </source>
</evidence>
<feature type="region of interest" description="Disordered" evidence="2">
    <location>
        <begin position="494"/>
        <end position="513"/>
    </location>
</feature>
<dbReference type="SUPFAM" id="SSF51338">
    <property type="entry name" value="Composite domain of metallo-dependent hydrolases"/>
    <property type="match status" value="1"/>
</dbReference>
<sequence>MFVLRGTVATMRPDGQVLDQGTVYVGDDGLIAAVTPGDAVPDGFEDAPRLAVGGVICPGLIDLHNHLMYNSLPLWTEPSRSKPWTSHNQWGRAPTYSAQISRPARLLGAAAGRALLRYVETRAIIGGTTSIQGNPRGAVPPDNDLIRNVDSEKLGTRDDFVRVSTLVADSKEALAPYAAAVAHGRGFIAHSAEGSDPELRKEFQLLDEVGVVTPQLVAIHGGALTADDFARMNAGRSSLVWSPFSNYWLYGVTADVAAAKAAGVRLCIGSDWAPSGTRNVLWELKVADLWNKAQASPVFTDEELVRLATSNPGAALSGVWPHPLGRIERGALADLIVVRRSHADVYRNLIAATESDVRLVVIGGRARYGLRSLMRSLAPAATAISVGRLSRSIDYGDASVTWKSVLTELEQIRSDPSAAANRAAAAFAALAAADEAAFNAAVLGSGADGAFASGAAFGSGDGGLVTGDFPATLAGTDTFVLLPDMPAPELDTELRRRGPTGATPPPVTIPPLEPLTTGSAWFDQVDANPFHNGLLSGLRSYA</sequence>
<dbReference type="Pfam" id="PF01979">
    <property type="entry name" value="Amidohydro_1"/>
    <property type="match status" value="1"/>
</dbReference>
<dbReference type="SUPFAM" id="SSF51556">
    <property type="entry name" value="Metallo-dependent hydrolases"/>
    <property type="match status" value="1"/>
</dbReference>
<evidence type="ECO:0000256" key="2">
    <source>
        <dbReference type="SAM" id="MobiDB-lite"/>
    </source>
</evidence>
<dbReference type="Gene3D" id="2.30.40.10">
    <property type="entry name" value="Urease, subunit C, domain 1"/>
    <property type="match status" value="2"/>
</dbReference>
<evidence type="ECO:0000256" key="1">
    <source>
        <dbReference type="ARBA" id="ARBA00022801"/>
    </source>
</evidence>
<dbReference type="PANTHER" id="PTHR43794">
    <property type="entry name" value="AMINOHYDROLASE SSNA-RELATED"/>
    <property type="match status" value="1"/>
</dbReference>
<dbReference type="EMBL" id="SMKR01000146">
    <property type="protein sequence ID" value="TDD17792.1"/>
    <property type="molecule type" value="Genomic_DNA"/>
</dbReference>
<dbReference type="PANTHER" id="PTHR43794:SF11">
    <property type="entry name" value="AMIDOHYDROLASE-RELATED DOMAIN-CONTAINING PROTEIN"/>
    <property type="match status" value="1"/>
</dbReference>
<evidence type="ECO:0000313" key="5">
    <source>
        <dbReference type="Proteomes" id="UP000295172"/>
    </source>
</evidence>
<dbReference type="OrthoDB" id="3189065at2"/>
<dbReference type="InterPro" id="IPR050287">
    <property type="entry name" value="MTA/SAH_deaminase"/>
</dbReference>
<dbReference type="GO" id="GO:0016810">
    <property type="term" value="F:hydrolase activity, acting on carbon-nitrogen (but not peptide) bonds"/>
    <property type="evidence" value="ECO:0007669"/>
    <property type="project" value="InterPro"/>
</dbReference>